<feature type="region of interest" description="Disordered" evidence="6">
    <location>
        <begin position="260"/>
        <end position="299"/>
    </location>
</feature>
<dbReference type="InterPro" id="IPR018490">
    <property type="entry name" value="cNMP-bd_dom_sf"/>
</dbReference>
<evidence type="ECO:0008006" key="10">
    <source>
        <dbReference type="Google" id="ProtNLM"/>
    </source>
</evidence>
<dbReference type="GO" id="GO:0005829">
    <property type="term" value="C:cytosol"/>
    <property type="evidence" value="ECO:0007669"/>
    <property type="project" value="TreeGrafter"/>
</dbReference>
<dbReference type="SUPFAM" id="SSF51206">
    <property type="entry name" value="cAMP-binding domain-like"/>
    <property type="match status" value="2"/>
</dbReference>
<dbReference type="SMART" id="SM00100">
    <property type="entry name" value="cNMP"/>
    <property type="match status" value="2"/>
</dbReference>
<feature type="domain" description="PPM-type phosphatase" evidence="8">
    <location>
        <begin position="51"/>
        <end position="396"/>
    </location>
</feature>
<feature type="domain" description="Cyclic nucleotide-binding" evidence="7">
    <location>
        <begin position="490"/>
        <end position="619"/>
    </location>
</feature>
<dbReference type="Pfam" id="PF00027">
    <property type="entry name" value="cNMP_binding"/>
    <property type="match status" value="2"/>
</dbReference>
<dbReference type="CDD" id="cd00143">
    <property type="entry name" value="PP2Cc"/>
    <property type="match status" value="1"/>
</dbReference>
<dbReference type="GO" id="GO:0046872">
    <property type="term" value="F:metal ion binding"/>
    <property type="evidence" value="ECO:0007669"/>
    <property type="project" value="UniProtKB-KW"/>
</dbReference>
<evidence type="ECO:0000256" key="5">
    <source>
        <dbReference type="RuleBase" id="RU003465"/>
    </source>
</evidence>
<evidence type="ECO:0000256" key="2">
    <source>
        <dbReference type="ARBA" id="ARBA00022723"/>
    </source>
</evidence>
<keyword evidence="4 5" id="KW-0904">Protein phosphatase</keyword>
<dbReference type="PANTHER" id="PTHR11635:SF152">
    <property type="entry name" value="CAMP-DEPENDENT PROTEIN KINASE TYPE I REGULATORY SUBUNIT-RELATED"/>
    <property type="match status" value="1"/>
</dbReference>
<dbReference type="PROSITE" id="PS00889">
    <property type="entry name" value="CNMP_BINDING_2"/>
    <property type="match status" value="1"/>
</dbReference>
<dbReference type="InterPro" id="IPR001932">
    <property type="entry name" value="PPM-type_phosphatase-like_dom"/>
</dbReference>
<evidence type="ECO:0000256" key="3">
    <source>
        <dbReference type="ARBA" id="ARBA00022801"/>
    </source>
</evidence>
<dbReference type="InterPro" id="IPR000222">
    <property type="entry name" value="PP2C_BS"/>
</dbReference>
<evidence type="ECO:0000259" key="8">
    <source>
        <dbReference type="PROSITE" id="PS51746"/>
    </source>
</evidence>
<dbReference type="Gene3D" id="3.60.40.10">
    <property type="entry name" value="PPM-type phosphatase domain"/>
    <property type="match status" value="1"/>
</dbReference>
<dbReference type="Gene3D" id="2.60.120.10">
    <property type="entry name" value="Jelly Rolls"/>
    <property type="match status" value="2"/>
</dbReference>
<dbReference type="CDD" id="cd00038">
    <property type="entry name" value="CAP_ED"/>
    <property type="match status" value="2"/>
</dbReference>
<feature type="domain" description="Cyclic nucleotide-binding" evidence="7">
    <location>
        <begin position="621"/>
        <end position="716"/>
    </location>
</feature>
<dbReference type="InterPro" id="IPR014710">
    <property type="entry name" value="RmlC-like_jellyroll"/>
</dbReference>
<evidence type="ECO:0000259" key="7">
    <source>
        <dbReference type="PROSITE" id="PS50042"/>
    </source>
</evidence>
<dbReference type="PANTHER" id="PTHR11635">
    <property type="entry name" value="CAMP-DEPENDENT PROTEIN KINASE REGULATORY CHAIN"/>
    <property type="match status" value="1"/>
</dbReference>
<evidence type="ECO:0000256" key="4">
    <source>
        <dbReference type="ARBA" id="ARBA00022912"/>
    </source>
</evidence>
<dbReference type="EMBL" id="HBIX01002663">
    <property type="protein sequence ID" value="CAE0709290.1"/>
    <property type="molecule type" value="Transcribed_RNA"/>
</dbReference>
<dbReference type="SUPFAM" id="SSF81606">
    <property type="entry name" value="PP2C-like"/>
    <property type="match status" value="1"/>
</dbReference>
<reference evidence="9" key="1">
    <citation type="submission" date="2021-01" db="EMBL/GenBank/DDBJ databases">
        <authorList>
            <person name="Corre E."/>
            <person name="Pelletier E."/>
            <person name="Niang G."/>
            <person name="Scheremetjew M."/>
            <person name="Finn R."/>
            <person name="Kale V."/>
            <person name="Holt S."/>
            <person name="Cochrane G."/>
            <person name="Meng A."/>
            <person name="Brown T."/>
            <person name="Cohen L."/>
        </authorList>
    </citation>
    <scope>NUCLEOTIDE SEQUENCE</scope>
    <source>
        <strain evidence="9">10249 10 AB</strain>
    </source>
</reference>
<dbReference type="InterPro" id="IPR050503">
    <property type="entry name" value="cAMP-dep_PK_reg_su-like"/>
</dbReference>
<dbReference type="InterPro" id="IPR018488">
    <property type="entry name" value="cNMP-bd_CS"/>
</dbReference>
<dbReference type="Pfam" id="PF00481">
    <property type="entry name" value="PP2C"/>
    <property type="match status" value="1"/>
</dbReference>
<dbReference type="GO" id="GO:0016020">
    <property type="term" value="C:membrane"/>
    <property type="evidence" value="ECO:0007669"/>
    <property type="project" value="UniProtKB-SubCell"/>
</dbReference>
<organism evidence="9">
    <name type="scientific">Pseudo-nitzschia australis</name>
    <dbReference type="NCBI Taxonomy" id="44445"/>
    <lineage>
        <taxon>Eukaryota</taxon>
        <taxon>Sar</taxon>
        <taxon>Stramenopiles</taxon>
        <taxon>Ochrophyta</taxon>
        <taxon>Bacillariophyta</taxon>
        <taxon>Bacillariophyceae</taxon>
        <taxon>Bacillariophycidae</taxon>
        <taxon>Bacillariales</taxon>
        <taxon>Bacillariaceae</taxon>
        <taxon>Pseudo-nitzschia</taxon>
    </lineage>
</organism>
<dbReference type="GO" id="GO:0005952">
    <property type="term" value="C:cAMP-dependent protein kinase complex"/>
    <property type="evidence" value="ECO:0007669"/>
    <property type="project" value="InterPro"/>
</dbReference>
<dbReference type="GO" id="GO:0004862">
    <property type="term" value="F:cAMP-dependent protein kinase inhibitor activity"/>
    <property type="evidence" value="ECO:0007669"/>
    <property type="project" value="TreeGrafter"/>
</dbReference>
<protein>
    <recommendedName>
        <fullName evidence="10">cGMP-dependent protein kinase</fullName>
    </recommendedName>
</protein>
<sequence>MGCCQSVEVGRKSTLGKKHVSSATRENAAALRKVDCSEKSREIVCGGLRLRYAYLSQRGYYPDSPDKPNQDAYSVMERFGAPDSDDSLFSVYDGHGMYGDHCAQYARDRLPLYLKKFINKAKAKEARKPEVMKSIENAERKIQDEFDPLDYIELSKDQIQNACTRAHIECNKAMHQDVDDSLSGTTAISAYIHGRLNRVTICNVGDSRAVIGKATQANGYGQGQALKAFPLSRDQTPYRKDERIRCRKAGARILSMDQLEGLEPIHNRDDDPDNDEGDIELGEEIDEGGDPPRVWSPKGDYPGTAFTRSLGDAMAEDLGVFAEPEMLTQEIKSEDRMIVIASDGVFEFLTNQSVIDICTKFTDPLEACRAVVAESYELWLQYELRTDDITMICMFVEALTEPSAMEATYVTSSANKVDDTVALGSKAARPVRNRITKKKAQEIEKRKQNAVIDEADLVELNKEVDLDALYTHKTASEKAQIADAIKASVMFRNVTEDQRELIFGVMEPIRVKQGDWVIKQGSVGDRFYIIDEGTFEVRILGEGEEDDGTGGKLTHIYEGSGQSHPCFGELALMYSAPRSASIIARSDGSLWALHRSAFRQILAQSQGTRKELTKTIAKIPLFEGLNEKEITKLAVAFDEIAFGRGESIVEQGRLGESMFVITSGTCERVRVTKGDAKGVTLRAGEHFGQEVILDRQKYSGTVVSLQTMTGWRIKRDILINTVPVEKLRRDS</sequence>
<dbReference type="PROSITE" id="PS01032">
    <property type="entry name" value="PPM_1"/>
    <property type="match status" value="1"/>
</dbReference>
<evidence type="ECO:0000313" key="9">
    <source>
        <dbReference type="EMBL" id="CAE0709290.1"/>
    </source>
</evidence>
<feature type="compositionally biased region" description="Acidic residues" evidence="6">
    <location>
        <begin position="270"/>
        <end position="289"/>
    </location>
</feature>
<dbReference type="InterPro" id="IPR000595">
    <property type="entry name" value="cNMP-bd_dom"/>
</dbReference>
<dbReference type="AlphaFoldDB" id="A0A7S4AAN9"/>
<evidence type="ECO:0000256" key="6">
    <source>
        <dbReference type="SAM" id="MobiDB-lite"/>
    </source>
</evidence>
<keyword evidence="2" id="KW-0479">Metal-binding</keyword>
<evidence type="ECO:0000256" key="1">
    <source>
        <dbReference type="ARBA" id="ARBA00004170"/>
    </source>
</evidence>
<keyword evidence="3 5" id="KW-0378">Hydrolase</keyword>
<dbReference type="PROSITE" id="PS51746">
    <property type="entry name" value="PPM_2"/>
    <property type="match status" value="1"/>
</dbReference>
<dbReference type="GO" id="GO:0034236">
    <property type="term" value="F:protein kinase A catalytic subunit binding"/>
    <property type="evidence" value="ECO:0007669"/>
    <property type="project" value="TreeGrafter"/>
</dbReference>
<gene>
    <name evidence="9" type="ORF">PAUS00366_LOCUS2010</name>
</gene>
<dbReference type="PROSITE" id="PS50042">
    <property type="entry name" value="CNMP_BINDING_3"/>
    <property type="match status" value="2"/>
</dbReference>
<dbReference type="SMART" id="SM00332">
    <property type="entry name" value="PP2Cc"/>
    <property type="match status" value="1"/>
</dbReference>
<dbReference type="PRINTS" id="PR00103">
    <property type="entry name" value="CAMPKINASE"/>
</dbReference>
<proteinExistence type="inferred from homology"/>
<dbReference type="InterPro" id="IPR036457">
    <property type="entry name" value="PPM-type-like_dom_sf"/>
</dbReference>
<name>A0A7S4AAN9_9STRA</name>
<accession>A0A7S4AAN9</accession>
<comment type="subcellular location">
    <subcellularLocation>
        <location evidence="1">Membrane</location>
        <topology evidence="1">Peripheral membrane protein</topology>
    </subcellularLocation>
</comment>
<dbReference type="GO" id="GO:0030552">
    <property type="term" value="F:cAMP binding"/>
    <property type="evidence" value="ECO:0007669"/>
    <property type="project" value="TreeGrafter"/>
</dbReference>
<comment type="similarity">
    <text evidence="5">Belongs to the PP2C family.</text>
</comment>
<dbReference type="GO" id="GO:0004721">
    <property type="term" value="F:phosphoprotein phosphatase activity"/>
    <property type="evidence" value="ECO:0007669"/>
    <property type="project" value="UniProtKB-KW"/>
</dbReference>